<reference evidence="3" key="1">
    <citation type="submission" date="2024-06" db="EMBL/GenBank/DDBJ databases">
        <title>Multi-omics analyses provide insights into the biosynthesis of the anticancer antibiotic pleurotin in Hohenbuehelia grisea.</title>
        <authorList>
            <person name="Weaver J.A."/>
            <person name="Alberti F."/>
        </authorList>
    </citation>
    <scope>NUCLEOTIDE SEQUENCE [LARGE SCALE GENOMIC DNA]</scope>
    <source>
        <strain evidence="3">T-177</strain>
    </source>
</reference>
<dbReference type="Proteomes" id="UP001556367">
    <property type="component" value="Unassembled WGS sequence"/>
</dbReference>
<evidence type="ECO:0000256" key="1">
    <source>
        <dbReference type="SAM" id="MobiDB-lite"/>
    </source>
</evidence>
<evidence type="ECO:0000313" key="2">
    <source>
        <dbReference type="EMBL" id="KAL0955360.1"/>
    </source>
</evidence>
<gene>
    <name evidence="2" type="ORF">HGRIS_001608</name>
</gene>
<feature type="compositionally biased region" description="Polar residues" evidence="1">
    <location>
        <begin position="174"/>
        <end position="205"/>
    </location>
</feature>
<evidence type="ECO:0000313" key="3">
    <source>
        <dbReference type="Proteomes" id="UP001556367"/>
    </source>
</evidence>
<name>A0ABR3JJN4_9AGAR</name>
<accession>A0ABR3JJN4</accession>
<feature type="compositionally biased region" description="Low complexity" evidence="1">
    <location>
        <begin position="25"/>
        <end position="36"/>
    </location>
</feature>
<feature type="compositionally biased region" description="Basic residues" evidence="1">
    <location>
        <begin position="48"/>
        <end position="60"/>
    </location>
</feature>
<feature type="region of interest" description="Disordered" evidence="1">
    <location>
        <begin position="170"/>
        <end position="224"/>
    </location>
</feature>
<feature type="region of interest" description="Disordered" evidence="1">
    <location>
        <begin position="1"/>
        <end position="105"/>
    </location>
</feature>
<feature type="compositionally biased region" description="Polar residues" evidence="1">
    <location>
        <begin position="1"/>
        <end position="16"/>
    </location>
</feature>
<organism evidence="2 3">
    <name type="scientific">Hohenbuehelia grisea</name>
    <dbReference type="NCBI Taxonomy" id="104357"/>
    <lineage>
        <taxon>Eukaryota</taxon>
        <taxon>Fungi</taxon>
        <taxon>Dikarya</taxon>
        <taxon>Basidiomycota</taxon>
        <taxon>Agaricomycotina</taxon>
        <taxon>Agaricomycetes</taxon>
        <taxon>Agaricomycetidae</taxon>
        <taxon>Agaricales</taxon>
        <taxon>Pleurotineae</taxon>
        <taxon>Pleurotaceae</taxon>
        <taxon>Hohenbuehelia</taxon>
    </lineage>
</organism>
<dbReference type="EMBL" id="JASNQZ010000006">
    <property type="protein sequence ID" value="KAL0955360.1"/>
    <property type="molecule type" value="Genomic_DNA"/>
</dbReference>
<sequence length="224" mass="24752">MSSPRTTRPPKQSVRSSLRKPPPIQTTLSSPLTQTQGFLRLQSPHLFVRQRSKPSKRHTHAPSIRSPLSTIMSANNSPNDIYPVSPANPPLDDVPSDSESSQYSDPNNFNKCRYLSNDLLRHVIVLLKWRDDGNEVQAKMLTIICQRLAERRFAIPACVVSFLNDICNPPQPDTNPSQPDIGSSKAGPSSFQPGTSNNASFSQPSACVAKDPRSSVTDTPFLRY</sequence>
<feature type="compositionally biased region" description="Polar residues" evidence="1">
    <location>
        <begin position="66"/>
        <end position="79"/>
    </location>
</feature>
<keyword evidence="3" id="KW-1185">Reference proteome</keyword>
<comment type="caution">
    <text evidence="2">The sequence shown here is derived from an EMBL/GenBank/DDBJ whole genome shotgun (WGS) entry which is preliminary data.</text>
</comment>
<protein>
    <submittedName>
        <fullName evidence="2">Uncharacterized protein</fullName>
    </submittedName>
</protein>
<proteinExistence type="predicted"/>